<dbReference type="InParanoid" id="A0A2G5ECF3"/>
<dbReference type="Pfam" id="PF01535">
    <property type="entry name" value="PPR"/>
    <property type="match status" value="3"/>
</dbReference>
<dbReference type="InterPro" id="IPR046960">
    <property type="entry name" value="PPR_At4g14850-like_plant"/>
</dbReference>
<feature type="repeat" description="PPR" evidence="2">
    <location>
        <begin position="76"/>
        <end position="110"/>
    </location>
</feature>
<dbReference type="PANTHER" id="PTHR47926">
    <property type="entry name" value="PENTATRICOPEPTIDE REPEAT-CONTAINING PROTEIN"/>
    <property type="match status" value="1"/>
</dbReference>
<dbReference type="InterPro" id="IPR002885">
    <property type="entry name" value="PPR_rpt"/>
</dbReference>
<dbReference type="STRING" id="218851.A0A2G5ECF3"/>
<dbReference type="FunFam" id="1.25.40.10:FF:000715">
    <property type="entry name" value="Pentatricopeptide repeat-containing protein"/>
    <property type="match status" value="1"/>
</dbReference>
<evidence type="ECO:0000313" key="3">
    <source>
        <dbReference type="EMBL" id="PIA53448.1"/>
    </source>
</evidence>
<dbReference type="GO" id="GO:0009451">
    <property type="term" value="P:RNA modification"/>
    <property type="evidence" value="ECO:0007669"/>
    <property type="project" value="InterPro"/>
</dbReference>
<dbReference type="InterPro" id="IPR046848">
    <property type="entry name" value="E_motif"/>
</dbReference>
<dbReference type="NCBIfam" id="TIGR00756">
    <property type="entry name" value="PPR"/>
    <property type="match status" value="6"/>
</dbReference>
<keyword evidence="1" id="KW-0677">Repeat</keyword>
<dbReference type="InterPro" id="IPR046849">
    <property type="entry name" value="E2_motif"/>
</dbReference>
<dbReference type="GO" id="GO:0003723">
    <property type="term" value="F:RNA binding"/>
    <property type="evidence" value="ECO:0007669"/>
    <property type="project" value="InterPro"/>
</dbReference>
<evidence type="ECO:0008006" key="5">
    <source>
        <dbReference type="Google" id="ProtNLM"/>
    </source>
</evidence>
<dbReference type="FunFam" id="1.25.40.10:FF:000427">
    <property type="entry name" value="Pentatricopeptide repeat-containing protein chloroplastic"/>
    <property type="match status" value="1"/>
</dbReference>
<dbReference type="InterPro" id="IPR011990">
    <property type="entry name" value="TPR-like_helical_dom_sf"/>
</dbReference>
<dbReference type="Proteomes" id="UP000230069">
    <property type="component" value="Unassembled WGS sequence"/>
</dbReference>
<proteinExistence type="predicted"/>
<dbReference type="Pfam" id="PF13041">
    <property type="entry name" value="PPR_2"/>
    <property type="match status" value="3"/>
</dbReference>
<feature type="repeat" description="PPR" evidence="2">
    <location>
        <begin position="177"/>
        <end position="207"/>
    </location>
</feature>
<gene>
    <name evidence="3" type="ORF">AQUCO_00900199v1</name>
</gene>
<name>A0A2G5ECF3_AQUCA</name>
<dbReference type="PANTHER" id="PTHR47926:SF436">
    <property type="entry name" value="PENTATRICOPEPTIDE REPEAT-CONTAINING PROTEIN ELI1, CHLOROPLASTIC-LIKE ISOFORM X2"/>
    <property type="match status" value="1"/>
</dbReference>
<reference evidence="3 4" key="1">
    <citation type="submission" date="2017-09" db="EMBL/GenBank/DDBJ databases">
        <title>WGS assembly of Aquilegia coerulea Goldsmith.</title>
        <authorList>
            <person name="Hodges S."/>
            <person name="Kramer E."/>
            <person name="Nordborg M."/>
            <person name="Tomkins J."/>
            <person name="Borevitz J."/>
            <person name="Derieg N."/>
            <person name="Yan J."/>
            <person name="Mihaltcheva S."/>
            <person name="Hayes R.D."/>
            <person name="Rokhsar D."/>
        </authorList>
    </citation>
    <scope>NUCLEOTIDE SEQUENCE [LARGE SCALE GENOMIC DNA]</scope>
    <source>
        <strain evidence="4">cv. Goldsmith</strain>
    </source>
</reference>
<keyword evidence="4" id="KW-1185">Reference proteome</keyword>
<dbReference type="FunFam" id="1.25.40.10:FF:000348">
    <property type="entry name" value="Pentatricopeptide repeat-containing protein chloroplastic"/>
    <property type="match status" value="1"/>
</dbReference>
<dbReference type="AlphaFoldDB" id="A0A2G5ECF3"/>
<evidence type="ECO:0000256" key="1">
    <source>
        <dbReference type="ARBA" id="ARBA00022737"/>
    </source>
</evidence>
<dbReference type="Gene3D" id="1.25.40.10">
    <property type="entry name" value="Tetratricopeptide repeat domain"/>
    <property type="match status" value="4"/>
</dbReference>
<dbReference type="FunCoup" id="A0A2G5ECF3">
    <property type="interactions" value="453"/>
</dbReference>
<dbReference type="EMBL" id="KZ305026">
    <property type="protein sequence ID" value="PIA53448.1"/>
    <property type="molecule type" value="Genomic_DNA"/>
</dbReference>
<dbReference type="Pfam" id="PF20431">
    <property type="entry name" value="E_motif"/>
    <property type="match status" value="1"/>
</dbReference>
<protein>
    <recommendedName>
        <fullName evidence="5">Pentacotripeptide-repeat region of PRORP domain-containing protein</fullName>
    </recommendedName>
</protein>
<evidence type="ECO:0000313" key="4">
    <source>
        <dbReference type="Proteomes" id="UP000230069"/>
    </source>
</evidence>
<sequence length="534" mass="60094">MLRNGESKPNNYTHPFVLKACSQLSLIRTGFQILVHVLHLGFDSNIFVHNAMIHMLVMCKEVEVARALFEESCMRDLVSWNTVINGYVRSGKPNEALKLFREMRVANVEPDEVTMIGVVSSCAQIEDLSLGREFHRYIEENGVKFTVPLCNAIMDMYIKCGSLQPAEKMFNNMKKKTMVSWTTMLVGYAKFGFLDTARKLFDEMPERDFVSWNALISSYVQSDRGRDALALFNEMQAMDIEPNQVTMVSLLTACSQLGALNIGEWIHNYIDKHKISLNVTLGTALVDMYAKCGNITKALQVFREIPGRNSLTWTAMIHGLALHGHAKDAICYFLEMINIGLVPDEVTFIGVLSACCHTGFVNEGRQFFSQMSSKFNISPKMKHYSCMVDLLGKAGLVEEAEKLVNSMPIEPDSVILGALFFACRNHGNVAIGERVAAKLLELDPYDAGNYVQIANMYLEANMRENSEKLRLMMKQRGVDKTPGCSSIEVNGNVHEFVVRDKSHPRSQEIYLCLMQLTKQLELVGYSSCVSETFL</sequence>
<accession>A0A2G5ECF3</accession>
<dbReference type="OrthoDB" id="185373at2759"/>
<dbReference type="Pfam" id="PF20430">
    <property type="entry name" value="Eplus_motif"/>
    <property type="match status" value="1"/>
</dbReference>
<organism evidence="3 4">
    <name type="scientific">Aquilegia coerulea</name>
    <name type="common">Rocky mountain columbine</name>
    <dbReference type="NCBI Taxonomy" id="218851"/>
    <lineage>
        <taxon>Eukaryota</taxon>
        <taxon>Viridiplantae</taxon>
        <taxon>Streptophyta</taxon>
        <taxon>Embryophyta</taxon>
        <taxon>Tracheophyta</taxon>
        <taxon>Spermatophyta</taxon>
        <taxon>Magnoliopsida</taxon>
        <taxon>Ranunculales</taxon>
        <taxon>Ranunculaceae</taxon>
        <taxon>Thalictroideae</taxon>
        <taxon>Aquilegia</taxon>
    </lineage>
</organism>
<feature type="repeat" description="PPR" evidence="2">
    <location>
        <begin position="208"/>
        <end position="242"/>
    </location>
</feature>
<dbReference type="PROSITE" id="PS51375">
    <property type="entry name" value="PPR"/>
    <property type="match status" value="5"/>
</dbReference>
<feature type="repeat" description="PPR" evidence="2">
    <location>
        <begin position="344"/>
        <end position="374"/>
    </location>
</feature>
<evidence type="ECO:0000256" key="2">
    <source>
        <dbReference type="PROSITE-ProRule" id="PRU00708"/>
    </source>
</evidence>
<feature type="repeat" description="PPR" evidence="2">
    <location>
        <begin position="309"/>
        <end position="343"/>
    </location>
</feature>